<gene>
    <name evidence="4" type="ORF">DFR64_1389</name>
</gene>
<dbReference type="InterPro" id="IPR036452">
    <property type="entry name" value="Ribo_hydro-like"/>
</dbReference>
<dbReference type="Proteomes" id="UP000256388">
    <property type="component" value="Unassembled WGS sequence"/>
</dbReference>
<dbReference type="GO" id="GO:0008477">
    <property type="term" value="F:purine nucleosidase activity"/>
    <property type="evidence" value="ECO:0007669"/>
    <property type="project" value="TreeGrafter"/>
</dbReference>
<evidence type="ECO:0000259" key="3">
    <source>
        <dbReference type="Pfam" id="PF01156"/>
    </source>
</evidence>
<evidence type="ECO:0000256" key="1">
    <source>
        <dbReference type="ARBA" id="ARBA00022801"/>
    </source>
</evidence>
<evidence type="ECO:0000313" key="5">
    <source>
        <dbReference type="Proteomes" id="UP000256388"/>
    </source>
</evidence>
<dbReference type="PANTHER" id="PTHR12304:SF4">
    <property type="entry name" value="URIDINE NUCLEOSIDASE"/>
    <property type="match status" value="1"/>
</dbReference>
<keyword evidence="5" id="KW-1185">Reference proteome</keyword>
<evidence type="ECO:0000313" key="4">
    <source>
        <dbReference type="EMBL" id="REG11500.1"/>
    </source>
</evidence>
<dbReference type="InterPro" id="IPR001910">
    <property type="entry name" value="Inosine/uridine_hydrolase_dom"/>
</dbReference>
<dbReference type="InterPro" id="IPR023186">
    <property type="entry name" value="IUNH"/>
</dbReference>
<dbReference type="PANTHER" id="PTHR12304">
    <property type="entry name" value="INOSINE-URIDINE PREFERRING NUCLEOSIDE HYDROLASE"/>
    <property type="match status" value="1"/>
</dbReference>
<dbReference type="CDD" id="cd02650">
    <property type="entry name" value="nuc_hydro_CaPnhB"/>
    <property type="match status" value="1"/>
</dbReference>
<keyword evidence="1 4" id="KW-0378">Hydrolase</keyword>
<dbReference type="GO" id="GO:0006152">
    <property type="term" value="P:purine nucleoside catabolic process"/>
    <property type="evidence" value="ECO:0007669"/>
    <property type="project" value="TreeGrafter"/>
</dbReference>
<reference evidence="4 5" key="1">
    <citation type="submission" date="2018-08" db="EMBL/GenBank/DDBJ databases">
        <title>Genomic Encyclopedia of Type Strains, Phase IV (KMG-IV): sequencing the most valuable type-strain genomes for metagenomic binning, comparative biology and taxonomic classification.</title>
        <authorList>
            <person name="Goeker M."/>
        </authorList>
    </citation>
    <scope>NUCLEOTIDE SEQUENCE [LARGE SCALE GENOMIC DNA]</scope>
    <source>
        <strain evidence="4 5">DSM 23923</strain>
    </source>
</reference>
<comment type="caution">
    <text evidence="4">The sequence shown here is derived from an EMBL/GenBank/DDBJ whole genome shotgun (WGS) entry which is preliminary data.</text>
</comment>
<feature type="domain" description="Inosine/uridine-preferring nucleoside hydrolase" evidence="3">
    <location>
        <begin position="5"/>
        <end position="307"/>
    </location>
</feature>
<evidence type="ECO:0000256" key="2">
    <source>
        <dbReference type="ARBA" id="ARBA00023295"/>
    </source>
</evidence>
<protein>
    <submittedName>
        <fullName evidence="4">Inosine-uridine nucleoside N-ribohydrolase</fullName>
    </submittedName>
</protein>
<dbReference type="SUPFAM" id="SSF53590">
    <property type="entry name" value="Nucleoside hydrolase"/>
    <property type="match status" value="1"/>
</dbReference>
<dbReference type="GO" id="GO:0005829">
    <property type="term" value="C:cytosol"/>
    <property type="evidence" value="ECO:0007669"/>
    <property type="project" value="TreeGrafter"/>
</dbReference>
<keyword evidence="2" id="KW-0326">Glycosidase</keyword>
<name>A0A347ZRL3_9CHLR</name>
<proteinExistence type="predicted"/>
<dbReference type="EMBL" id="QUMS01000001">
    <property type="protein sequence ID" value="REG11500.1"/>
    <property type="molecule type" value="Genomic_DNA"/>
</dbReference>
<dbReference type="Pfam" id="PF01156">
    <property type="entry name" value="IU_nuc_hydro"/>
    <property type="match status" value="1"/>
</dbReference>
<organism evidence="4 5">
    <name type="scientific">Pelolinea submarina</name>
    <dbReference type="NCBI Taxonomy" id="913107"/>
    <lineage>
        <taxon>Bacteria</taxon>
        <taxon>Bacillati</taxon>
        <taxon>Chloroflexota</taxon>
        <taxon>Anaerolineae</taxon>
        <taxon>Anaerolineales</taxon>
        <taxon>Anaerolineaceae</taxon>
        <taxon>Pelolinea</taxon>
    </lineage>
</organism>
<dbReference type="RefSeq" id="WP_116224629.1">
    <property type="nucleotide sequence ID" value="NZ_AP018437.1"/>
</dbReference>
<accession>A0A347ZRL3</accession>
<dbReference type="AlphaFoldDB" id="A0A347ZRL3"/>
<dbReference type="Gene3D" id="3.90.245.10">
    <property type="entry name" value="Ribonucleoside hydrolase-like"/>
    <property type="match status" value="1"/>
</dbReference>
<dbReference type="OrthoDB" id="9797882at2"/>
<sequence>MTEKIIIDTDPGVDDTLAIFYALESEALEVVGLTSVFGNVDTKLATQNALRLLEIAGRSDIPVAQGTKKPLDRPYSGPVPHIHGEDGQGNIHLPPPEKKPIDQSAAEFIVEQVAAHPGEISLVPIGPLSNIALALRLRPQIANEVKRVVLMGGAALVQGNINPASEANIYNDPEAADIVFSAGWDITMVGLDVTHKILMSQDQIARFEQSNKKTSQHISNVLPLYVEFAHKALGKPGMYLHDPSAIAYMINPSLFETQQYPLKVETQGISRGKTWVWTQTMDFPPENFGFDVDHKVTVVLDADCDAVIDSMLEKLT</sequence>